<organism evidence="2 3">
    <name type="scientific">Hippocampus comes</name>
    <name type="common">Tiger tail seahorse</name>
    <dbReference type="NCBI Taxonomy" id="109280"/>
    <lineage>
        <taxon>Eukaryota</taxon>
        <taxon>Metazoa</taxon>
        <taxon>Chordata</taxon>
        <taxon>Craniata</taxon>
        <taxon>Vertebrata</taxon>
        <taxon>Euteleostomi</taxon>
        <taxon>Actinopterygii</taxon>
        <taxon>Neopterygii</taxon>
        <taxon>Teleostei</taxon>
        <taxon>Neoteleostei</taxon>
        <taxon>Acanthomorphata</taxon>
        <taxon>Syngnathiaria</taxon>
        <taxon>Syngnathiformes</taxon>
        <taxon>Syngnathoidei</taxon>
        <taxon>Syngnathidae</taxon>
        <taxon>Hippocampus</taxon>
    </lineage>
</organism>
<accession>A0A3Q2XP51</accession>
<evidence type="ECO:0008006" key="4">
    <source>
        <dbReference type="Google" id="ProtNLM"/>
    </source>
</evidence>
<dbReference type="InterPro" id="IPR051033">
    <property type="entry name" value="SH3BGR"/>
</dbReference>
<evidence type="ECO:0000313" key="3">
    <source>
        <dbReference type="Proteomes" id="UP000264820"/>
    </source>
</evidence>
<dbReference type="STRING" id="109280.ENSHCOP00000005872"/>
<dbReference type="PANTHER" id="PTHR12232">
    <property type="entry name" value="SH3 DOMAIN-BINDING GLUTAMIC ACID-RICH-LIKE PROTEIN"/>
    <property type="match status" value="1"/>
</dbReference>
<evidence type="ECO:0000256" key="1">
    <source>
        <dbReference type="ARBA" id="ARBA00007764"/>
    </source>
</evidence>
<reference evidence="2" key="2">
    <citation type="submission" date="2025-09" db="UniProtKB">
        <authorList>
            <consortium name="Ensembl"/>
        </authorList>
    </citation>
    <scope>IDENTIFICATION</scope>
</reference>
<reference evidence="2" key="1">
    <citation type="submission" date="2025-08" db="UniProtKB">
        <authorList>
            <consortium name="Ensembl"/>
        </authorList>
    </citation>
    <scope>IDENTIFICATION</scope>
</reference>
<sequence length="123" mass="13585">MSKPACLVCFLTHTFCHRMLLEITCFGVQVAVMPVKVFYTSVSSSHEIKKGQQKLFMVLESKKIPFEKVDIAASDADKGLMRSIAGNPTALPPQICNGDTYCGDMSAFEEALECEDLEAFLKI</sequence>
<dbReference type="InterPro" id="IPR006993">
    <property type="entry name" value="Glut_rich_SH3-bd"/>
</dbReference>
<dbReference type="Ensembl" id="ENSHCOT00000004635.1">
    <property type="protein sequence ID" value="ENSHCOP00000005872.1"/>
    <property type="gene ID" value="ENSHCOG00000007577.1"/>
</dbReference>
<protein>
    <recommendedName>
        <fullName evidence="4">SH3 domain-binding glutamic acid-rich-like protein 3</fullName>
    </recommendedName>
</protein>
<evidence type="ECO:0000313" key="2">
    <source>
        <dbReference type="Ensembl" id="ENSHCOP00000005872.1"/>
    </source>
</evidence>
<dbReference type="Proteomes" id="UP000264820">
    <property type="component" value="Unplaced"/>
</dbReference>
<keyword evidence="3" id="KW-1185">Reference proteome</keyword>
<dbReference type="Pfam" id="PF04908">
    <property type="entry name" value="SH3BGR"/>
    <property type="match status" value="1"/>
</dbReference>
<dbReference type="Gene3D" id="3.40.30.10">
    <property type="entry name" value="Glutaredoxin"/>
    <property type="match status" value="1"/>
</dbReference>
<comment type="similarity">
    <text evidence="1">Belongs to the SH3BGR family.</text>
</comment>
<dbReference type="SUPFAM" id="SSF52833">
    <property type="entry name" value="Thioredoxin-like"/>
    <property type="match status" value="1"/>
</dbReference>
<proteinExistence type="inferred from homology"/>
<name>A0A3Q2XP51_HIPCM</name>
<dbReference type="InterPro" id="IPR036249">
    <property type="entry name" value="Thioredoxin-like_sf"/>
</dbReference>
<dbReference type="CDD" id="cd03030">
    <property type="entry name" value="GRX_SH3BGR"/>
    <property type="match status" value="1"/>
</dbReference>
<dbReference type="PANTHER" id="PTHR12232:SF15">
    <property type="entry name" value="SH3 DOMAIN-BINDING GLUTAMIC ACID-RICH PROTEIN HOMOLOG"/>
    <property type="match status" value="1"/>
</dbReference>
<dbReference type="GO" id="GO:0005737">
    <property type="term" value="C:cytoplasm"/>
    <property type="evidence" value="ECO:0007669"/>
    <property type="project" value="TreeGrafter"/>
</dbReference>
<dbReference type="AlphaFoldDB" id="A0A3Q2XP51"/>
<dbReference type="OMA" id="FMRTQCK"/>
<dbReference type="GeneTree" id="ENSGT00940000157260"/>